<dbReference type="Pfam" id="PF16347">
    <property type="entry name" value="SGSH_C"/>
    <property type="match status" value="1"/>
</dbReference>
<proteinExistence type="predicted"/>
<organism evidence="2 3">
    <name type="scientific">Paraglaciecola aquimarina</name>
    <dbReference type="NCBI Taxonomy" id="1235557"/>
    <lineage>
        <taxon>Bacteria</taxon>
        <taxon>Pseudomonadati</taxon>
        <taxon>Pseudomonadota</taxon>
        <taxon>Gammaproteobacteria</taxon>
        <taxon>Alteromonadales</taxon>
        <taxon>Alteromonadaceae</taxon>
        <taxon>Paraglaciecola</taxon>
    </lineage>
</organism>
<reference evidence="2 3" key="1">
    <citation type="submission" date="2023-10" db="EMBL/GenBank/DDBJ databases">
        <title>Glaciecola aquimarina strain GGW-M5 nov., isolated from a coastal seawater.</title>
        <authorList>
            <person name="Bayburt H."/>
            <person name="Kim J.M."/>
            <person name="Choi B.J."/>
            <person name="Jeon C.O."/>
        </authorList>
    </citation>
    <scope>NUCLEOTIDE SEQUENCE [LARGE SCALE GENOMIC DNA]</scope>
    <source>
        <strain evidence="2 3">KCTC 32108</strain>
    </source>
</reference>
<gene>
    <name evidence="2" type="ORF">RS130_12150</name>
</gene>
<accession>A0ABU3SX62</accession>
<evidence type="ECO:0000313" key="3">
    <source>
        <dbReference type="Proteomes" id="UP001247805"/>
    </source>
</evidence>
<dbReference type="InterPro" id="IPR032506">
    <property type="entry name" value="SGSH_C"/>
</dbReference>
<keyword evidence="3" id="KW-1185">Reference proteome</keyword>
<comment type="caution">
    <text evidence="2">The sequence shown here is derived from an EMBL/GenBank/DDBJ whole genome shotgun (WGS) entry which is preliminary data.</text>
</comment>
<protein>
    <submittedName>
        <fullName evidence="2">DUF4976 domain-containing protein</fullName>
    </submittedName>
</protein>
<evidence type="ECO:0000259" key="1">
    <source>
        <dbReference type="Pfam" id="PF16347"/>
    </source>
</evidence>
<name>A0ABU3SX62_9ALTE</name>
<dbReference type="Proteomes" id="UP001247805">
    <property type="component" value="Unassembled WGS sequence"/>
</dbReference>
<evidence type="ECO:0000313" key="2">
    <source>
        <dbReference type="EMBL" id="MDU0354573.1"/>
    </source>
</evidence>
<dbReference type="RefSeq" id="WP_316026163.1">
    <property type="nucleotide sequence ID" value="NZ_JAWDIO010000002.1"/>
</dbReference>
<sequence>MIITPYVDWRKGTYYRYWMHSAHHDVPAHFGLRTKRYKLIFFYGINYDINFQQTDKVYYGMDWTGAGKME</sequence>
<dbReference type="EMBL" id="JAWDIO010000002">
    <property type="protein sequence ID" value="MDU0354573.1"/>
    <property type="molecule type" value="Genomic_DNA"/>
</dbReference>
<feature type="domain" description="N-sulphoglucosamine sulphohydrolase C-terminal" evidence="1">
    <location>
        <begin position="8"/>
        <end position="44"/>
    </location>
</feature>